<protein>
    <recommendedName>
        <fullName evidence="4">Reverse transcriptase domain-containing protein</fullName>
    </recommendedName>
</protein>
<keyword evidence="3" id="KW-1185">Reference proteome</keyword>
<evidence type="ECO:0008006" key="4">
    <source>
        <dbReference type="Google" id="ProtNLM"/>
    </source>
</evidence>
<keyword evidence="1" id="KW-0175">Coiled coil</keyword>
<sequence>MSISQSKISWDKGDNDLLSRTLQEIRSEVTTISTNMLAMKTEMTGVNQNIDKLNDQIYSKIVYLLDMLQIENNQLKSRVMSLENQLDKIEAGSHSALELGKECADNVQIEHVQRVSGTEKCQSSARKQLMDLSETLACNSGVRQGCTLSPWLFAMYINELATEIENSGGNGIFAVTRTFITL</sequence>
<dbReference type="OrthoDB" id="6155371at2759"/>
<evidence type="ECO:0000313" key="2">
    <source>
        <dbReference type="EMBL" id="CAG2214361.1"/>
    </source>
</evidence>
<dbReference type="EMBL" id="CAJPWZ010001405">
    <property type="protein sequence ID" value="CAG2214361.1"/>
    <property type="molecule type" value="Genomic_DNA"/>
</dbReference>
<evidence type="ECO:0000313" key="3">
    <source>
        <dbReference type="Proteomes" id="UP000683360"/>
    </source>
</evidence>
<evidence type="ECO:0000256" key="1">
    <source>
        <dbReference type="SAM" id="Coils"/>
    </source>
</evidence>
<accession>A0A8S3S1D5</accession>
<gene>
    <name evidence="2" type="ORF">MEDL_28204</name>
</gene>
<organism evidence="2 3">
    <name type="scientific">Mytilus edulis</name>
    <name type="common">Blue mussel</name>
    <dbReference type="NCBI Taxonomy" id="6550"/>
    <lineage>
        <taxon>Eukaryota</taxon>
        <taxon>Metazoa</taxon>
        <taxon>Spiralia</taxon>
        <taxon>Lophotrochozoa</taxon>
        <taxon>Mollusca</taxon>
        <taxon>Bivalvia</taxon>
        <taxon>Autobranchia</taxon>
        <taxon>Pteriomorphia</taxon>
        <taxon>Mytilida</taxon>
        <taxon>Mytiloidea</taxon>
        <taxon>Mytilidae</taxon>
        <taxon>Mytilinae</taxon>
        <taxon>Mytilus</taxon>
    </lineage>
</organism>
<feature type="coiled-coil region" evidence="1">
    <location>
        <begin position="36"/>
        <end position="92"/>
    </location>
</feature>
<name>A0A8S3S1D5_MYTED</name>
<comment type="caution">
    <text evidence="2">The sequence shown here is derived from an EMBL/GenBank/DDBJ whole genome shotgun (WGS) entry which is preliminary data.</text>
</comment>
<dbReference type="AlphaFoldDB" id="A0A8S3S1D5"/>
<proteinExistence type="predicted"/>
<reference evidence="2" key="1">
    <citation type="submission" date="2021-03" db="EMBL/GenBank/DDBJ databases">
        <authorList>
            <person name="Bekaert M."/>
        </authorList>
    </citation>
    <scope>NUCLEOTIDE SEQUENCE</scope>
</reference>
<dbReference type="Proteomes" id="UP000683360">
    <property type="component" value="Unassembled WGS sequence"/>
</dbReference>